<dbReference type="EMBL" id="HBFQ01056870">
    <property type="protein sequence ID" value="CAD8866004.1"/>
    <property type="molecule type" value="Transcribed_RNA"/>
</dbReference>
<protein>
    <submittedName>
        <fullName evidence="2">Uncharacterized protein</fullName>
    </submittedName>
</protein>
<dbReference type="AlphaFoldDB" id="A0A7S1FHA7"/>
<feature type="transmembrane region" description="Helical" evidence="1">
    <location>
        <begin position="7"/>
        <end position="27"/>
    </location>
</feature>
<reference evidence="2" key="1">
    <citation type="submission" date="2021-01" db="EMBL/GenBank/DDBJ databases">
        <authorList>
            <person name="Corre E."/>
            <person name="Pelletier E."/>
            <person name="Niang G."/>
            <person name="Scheremetjew M."/>
            <person name="Finn R."/>
            <person name="Kale V."/>
            <person name="Holt S."/>
            <person name="Cochrane G."/>
            <person name="Meng A."/>
            <person name="Brown T."/>
            <person name="Cohen L."/>
        </authorList>
    </citation>
    <scope>NUCLEOTIDE SEQUENCE</scope>
</reference>
<gene>
    <name evidence="2" type="ORF">NSCI0253_LOCUS40359</name>
</gene>
<proteinExistence type="predicted"/>
<organism evidence="2">
    <name type="scientific">Noctiluca scintillans</name>
    <name type="common">Sea sparkle</name>
    <name type="synonym">Red tide dinoflagellate</name>
    <dbReference type="NCBI Taxonomy" id="2966"/>
    <lineage>
        <taxon>Eukaryota</taxon>
        <taxon>Sar</taxon>
        <taxon>Alveolata</taxon>
        <taxon>Dinophyceae</taxon>
        <taxon>Noctilucales</taxon>
        <taxon>Noctilucaceae</taxon>
        <taxon>Noctiluca</taxon>
    </lineage>
</organism>
<evidence type="ECO:0000256" key="1">
    <source>
        <dbReference type="SAM" id="Phobius"/>
    </source>
</evidence>
<sequence length="168" mass="18493">MSDVEDPWMALPFFVCFLILAVVSWIGGSLDVTSQTSTVTVVAFLWVIVCMSLFVLVVFHYCPFKRMHARSDAVHEPEATPVRCVADFRVVARPLMRPLYHGKTAHPLAAPVPGMIPVRMRTSTPMPLQQPTYGRPPGANVQPPIILPPIRAPARLSGPGLVQQSRAQ</sequence>
<keyword evidence="1" id="KW-0812">Transmembrane</keyword>
<keyword evidence="1" id="KW-0472">Membrane</keyword>
<feature type="transmembrane region" description="Helical" evidence="1">
    <location>
        <begin position="39"/>
        <end position="62"/>
    </location>
</feature>
<accession>A0A7S1FHA7</accession>
<evidence type="ECO:0000313" key="2">
    <source>
        <dbReference type="EMBL" id="CAD8866004.1"/>
    </source>
</evidence>
<keyword evidence="1" id="KW-1133">Transmembrane helix</keyword>
<name>A0A7S1FHA7_NOCSC</name>